<dbReference type="RefSeq" id="XP_020046329.1">
    <property type="nucleotide sequence ID" value="XM_020193519.1"/>
</dbReference>
<gene>
    <name evidence="1" type="ORF">ASCRUDRAFT_76553</name>
</gene>
<dbReference type="AlphaFoldDB" id="A0A1D2VEL6"/>
<dbReference type="GO" id="GO:0010106">
    <property type="term" value="P:cellular response to iron ion starvation"/>
    <property type="evidence" value="ECO:0007669"/>
    <property type="project" value="InterPro"/>
</dbReference>
<protein>
    <recommendedName>
        <fullName evidence="3">FAR1 domain-containing protein</fullName>
    </recommendedName>
</protein>
<proteinExistence type="predicted"/>
<evidence type="ECO:0000313" key="2">
    <source>
        <dbReference type="Proteomes" id="UP000095038"/>
    </source>
</evidence>
<dbReference type="InterPro" id="IPR014842">
    <property type="entry name" value="AFT"/>
</dbReference>
<organism evidence="1 2">
    <name type="scientific">Ascoidea rubescens DSM 1968</name>
    <dbReference type="NCBI Taxonomy" id="1344418"/>
    <lineage>
        <taxon>Eukaryota</taxon>
        <taxon>Fungi</taxon>
        <taxon>Dikarya</taxon>
        <taxon>Ascomycota</taxon>
        <taxon>Saccharomycotina</taxon>
        <taxon>Saccharomycetes</taxon>
        <taxon>Ascoideaceae</taxon>
        <taxon>Ascoidea</taxon>
    </lineage>
</organism>
<dbReference type="EMBL" id="KV454483">
    <property type="protein sequence ID" value="ODV60022.1"/>
    <property type="molecule type" value="Genomic_DNA"/>
</dbReference>
<evidence type="ECO:0008006" key="3">
    <source>
        <dbReference type="Google" id="ProtNLM"/>
    </source>
</evidence>
<dbReference type="Pfam" id="PF08731">
    <property type="entry name" value="AFT"/>
    <property type="match status" value="1"/>
</dbReference>
<accession>A0A1D2VEL6</accession>
<dbReference type="GO" id="GO:0000981">
    <property type="term" value="F:DNA-binding transcription factor activity, RNA polymerase II-specific"/>
    <property type="evidence" value="ECO:0007669"/>
    <property type="project" value="InterPro"/>
</dbReference>
<dbReference type="GeneID" id="30967155"/>
<sequence length="190" mass="22082">MTNLNLQLCQFAEYKQPNIPNPGDTFISKADVMQKIKNEWSQKNGVGLCIKYNDKYRMVFKCQFHGTKVITPESSKRQRNSKKLGCKFEIKVKFVKLLQLWQVVEGHNTHNGHLYLLYKEDQTMLRKRSPEVKRMIQQMVNAGKYDTATLYNLIRHHFNIPIIKKDLLNDIAAAKRKLKLSTPTDANSGL</sequence>
<dbReference type="GO" id="GO:0045944">
    <property type="term" value="P:positive regulation of transcription by RNA polymerase II"/>
    <property type="evidence" value="ECO:0007669"/>
    <property type="project" value="InterPro"/>
</dbReference>
<dbReference type="InParanoid" id="A0A1D2VEL6"/>
<dbReference type="Proteomes" id="UP000095038">
    <property type="component" value="Unassembled WGS sequence"/>
</dbReference>
<name>A0A1D2VEL6_9ASCO</name>
<keyword evidence="2" id="KW-1185">Reference proteome</keyword>
<evidence type="ECO:0000313" key="1">
    <source>
        <dbReference type="EMBL" id="ODV60022.1"/>
    </source>
</evidence>
<dbReference type="STRING" id="1344418.A0A1D2VEL6"/>
<reference evidence="2" key="1">
    <citation type="submission" date="2016-05" db="EMBL/GenBank/DDBJ databases">
        <title>Comparative genomics of biotechnologically important yeasts.</title>
        <authorList>
            <consortium name="DOE Joint Genome Institute"/>
            <person name="Riley R."/>
            <person name="Haridas S."/>
            <person name="Wolfe K.H."/>
            <person name="Lopes M.R."/>
            <person name="Hittinger C.T."/>
            <person name="Goker M."/>
            <person name="Salamov A."/>
            <person name="Wisecaver J."/>
            <person name="Long T.M."/>
            <person name="Aerts A.L."/>
            <person name="Barry K."/>
            <person name="Choi C."/>
            <person name="Clum A."/>
            <person name="Coughlan A.Y."/>
            <person name="Deshpande S."/>
            <person name="Douglass A.P."/>
            <person name="Hanson S.J."/>
            <person name="Klenk H.-P."/>
            <person name="Labutti K."/>
            <person name="Lapidus A."/>
            <person name="Lindquist E."/>
            <person name="Lipzen A."/>
            <person name="Meier-Kolthoff J.P."/>
            <person name="Ohm R.A."/>
            <person name="Otillar R.P."/>
            <person name="Pangilinan J."/>
            <person name="Peng Y."/>
            <person name="Rokas A."/>
            <person name="Rosa C.A."/>
            <person name="Scheuner C."/>
            <person name="Sibirny A.A."/>
            <person name="Slot J.C."/>
            <person name="Stielow J.B."/>
            <person name="Sun H."/>
            <person name="Kurtzman C.P."/>
            <person name="Blackwell M."/>
            <person name="Grigoriev I.V."/>
            <person name="Jeffries T.W."/>
        </authorList>
    </citation>
    <scope>NUCLEOTIDE SEQUENCE [LARGE SCALE GENOMIC DNA]</scope>
    <source>
        <strain evidence="2">DSM 1968</strain>
    </source>
</reference>